<organism evidence="1">
    <name type="scientific">viral metagenome</name>
    <dbReference type="NCBI Taxonomy" id="1070528"/>
    <lineage>
        <taxon>unclassified sequences</taxon>
        <taxon>metagenomes</taxon>
        <taxon>organismal metagenomes</taxon>
    </lineage>
</organism>
<dbReference type="EMBL" id="MT141527">
    <property type="protein sequence ID" value="QJA64806.1"/>
    <property type="molecule type" value="Genomic_DNA"/>
</dbReference>
<name>A0A6M3J4I6_9ZZZZ</name>
<dbReference type="EMBL" id="MT142238">
    <property type="protein sequence ID" value="QJA76699.1"/>
    <property type="molecule type" value="Genomic_DNA"/>
</dbReference>
<dbReference type="AlphaFoldDB" id="A0A6M3J4I6"/>
<evidence type="ECO:0000313" key="1">
    <source>
        <dbReference type="EMBL" id="QJA64806.1"/>
    </source>
</evidence>
<evidence type="ECO:0000313" key="2">
    <source>
        <dbReference type="EMBL" id="QJA76699.1"/>
    </source>
</evidence>
<gene>
    <name evidence="2" type="ORF">MM415A01464_0012</name>
    <name evidence="1" type="ORF">MM415B00464_0005</name>
</gene>
<reference evidence="1" key="1">
    <citation type="submission" date="2020-03" db="EMBL/GenBank/DDBJ databases">
        <title>The deep terrestrial virosphere.</title>
        <authorList>
            <person name="Holmfeldt K."/>
            <person name="Nilsson E."/>
            <person name="Simone D."/>
            <person name="Lopez-Fernandez M."/>
            <person name="Wu X."/>
            <person name="de Brujin I."/>
            <person name="Lundin D."/>
            <person name="Andersson A."/>
            <person name="Bertilsson S."/>
            <person name="Dopson M."/>
        </authorList>
    </citation>
    <scope>NUCLEOTIDE SEQUENCE</scope>
    <source>
        <strain evidence="2">MM415A01464</strain>
        <strain evidence="1">MM415B00464</strain>
    </source>
</reference>
<accession>A0A6M3J4I6</accession>
<sequence length="62" mass="7104">MPAPPKKGETQNSFISRCISYMIENENKTQSQAAGFCYGMWRSGKKKSKLAARIKYKRTTKK</sequence>
<protein>
    <submittedName>
        <fullName evidence="1">Uncharacterized protein</fullName>
    </submittedName>
</protein>
<proteinExistence type="predicted"/>